<proteinExistence type="inferred from homology"/>
<dbReference type="Proteomes" id="UP000815677">
    <property type="component" value="Unassembled WGS sequence"/>
</dbReference>
<feature type="region of interest" description="Disordered" evidence="2">
    <location>
        <begin position="39"/>
        <end position="58"/>
    </location>
</feature>
<keyword evidence="1" id="KW-0808">Transferase</keyword>
<dbReference type="InterPro" id="IPR057596">
    <property type="entry name" value="RDRP_core"/>
</dbReference>
<organism evidence="4 5">
    <name type="scientific">Mycena chlorophos</name>
    <name type="common">Agaric fungus</name>
    <name type="synonym">Agaricus chlorophos</name>
    <dbReference type="NCBI Taxonomy" id="658473"/>
    <lineage>
        <taxon>Eukaryota</taxon>
        <taxon>Fungi</taxon>
        <taxon>Dikarya</taxon>
        <taxon>Basidiomycota</taxon>
        <taxon>Agaricomycotina</taxon>
        <taxon>Agaricomycetes</taxon>
        <taxon>Agaricomycetidae</taxon>
        <taxon>Agaricales</taxon>
        <taxon>Marasmiineae</taxon>
        <taxon>Mycenaceae</taxon>
        <taxon>Mycena</taxon>
    </lineage>
</organism>
<protein>
    <recommendedName>
        <fullName evidence="1">RNA-dependent RNA polymerase</fullName>
        <ecNumber evidence="1">2.7.7.48</ecNumber>
    </recommendedName>
</protein>
<feature type="domain" description="RDRP core" evidence="3">
    <location>
        <begin position="485"/>
        <end position="1093"/>
    </location>
</feature>
<evidence type="ECO:0000256" key="2">
    <source>
        <dbReference type="SAM" id="MobiDB-lite"/>
    </source>
</evidence>
<sequence>MSKVLIRNLENTADTFDVTKALAAVLHSDEFRTFAKLGDSCEDEEDDGPDVDGTPTEGALNRKLLNFNVELNQSTVGTTRNNGTGMLSLPNEHVRSKLLEWLSPNFGNTIRVLSKKIKLARGPGTMERQATLLSKTPYVDPQIERDHQAIIDKTDESLRVDVVQFGCYYRQYPPRPLKDQEPIPARQFSVEWQREYFNDSAHERRQRDGPSNVAWLKFEYDHKRIVIKLGDETTEYEGALVILTFASISKVAIGYDPKPYICFDTLTPPVLEAIKFHRTLTGDADFDNRRSKIRIGSLEPGHLRVAPYAHQIRLVLYNDPNRDMVDVFAKLCLDSGFPKSMIFRLPDRAPLDAVQRNFFAAKRLHTLEVAFRSMDWPIVFQLEALLHNGLLDTDEIDFFMPKVEALRKQKVETLRKQKPEDDEALAKKMASVAVGHFLQEFIKHLGTKSMRESPAECFNRLMKTLPNYQPLELQGGAYNCRHVTVTPTRMIFDGPYPVQSNRVIRKYIKHEDDFIRVDFRDEDRLNYRWARDVDGSQFVRERVGKILKNGLCIGGRKFEFLAYSTSALRGHAVWFMSPFIDKDANGTLVTSESIRKSLGDFAGTPLLKSPSKYAARLAQAFTATDPSIKIPRSEWEEVPDIVDPGFEDVDSPPARHIHTDGVGTISRKLAQRIWEELCKKRNRTTARTLTPDAFQIRFLGYKGVVGVDSLLDDNPDGIHMRLRRSMRKFDSEDEQKENAEIEIAMAFEKPSTAYLNRPLVMALEDRHVRQEAFMKLQDFAIADARTIDDGIMQFRNFLRNHSLGSPYRLSFILERLEKLGLDLKPTLRMPGIDNPWFSELRQVSMNNVLRDIKHGARIPIPESHLLVGIADEGPAYKKRGLENVYELPPGKIYACVQRPEDDKPTWLTGSCTISRSPIVHLGDIQRVTAIGEPPAGMLCSFAGLKNVVVLPSISGDSKSPRSLASCLGGGDLDGYNTCKTLKLDRDSTVDDICDFVVEYINSDVLGLLSDRLLIIADQSNWGMHDENCQRLAALCSQAVDYPKQGIPVNLEENPLPRLLLRCKPDWHAAEDSDVRKNDYYRSDKALGRLYRAIKLESIVKPTPSIPNGKPKISITANPIFCTLAQEIQRVVNWTPPADDPSPEIENLFRKYVEELRYISVTHTLTTEAGQSLLESEIVIGTILAKSVQKRWRTDCIYRCRYHANALVRDVQKKLWDSGSKEEPASLANIKGLERAWSAFILSIKRSESDEFGAKSFGLVALGTIFEWLDNLSGATSGGGDSTDAT</sequence>
<evidence type="ECO:0000313" key="4">
    <source>
        <dbReference type="EMBL" id="GAT54624.1"/>
    </source>
</evidence>
<keyword evidence="5" id="KW-1185">Reference proteome</keyword>
<dbReference type="EMBL" id="DF848725">
    <property type="protein sequence ID" value="GAT54624.1"/>
    <property type="molecule type" value="Genomic_DNA"/>
</dbReference>
<keyword evidence="1" id="KW-0548">Nucleotidyltransferase</keyword>
<accession>A0ABQ0LVA2</accession>
<keyword evidence="1" id="KW-0696">RNA-directed RNA polymerase</keyword>
<feature type="compositionally biased region" description="Acidic residues" evidence="2">
    <location>
        <begin position="40"/>
        <end position="50"/>
    </location>
</feature>
<dbReference type="EC" id="2.7.7.48" evidence="1"/>
<dbReference type="PANTHER" id="PTHR23079:SF55">
    <property type="entry name" value="RNA-DIRECTED RNA POLYMERASE"/>
    <property type="match status" value="1"/>
</dbReference>
<dbReference type="InterPro" id="IPR007855">
    <property type="entry name" value="RDRP"/>
</dbReference>
<gene>
    <name evidence="4" type="ORF">MCHLO_11464</name>
</gene>
<reference evidence="4" key="1">
    <citation type="submission" date="2014-09" db="EMBL/GenBank/DDBJ databases">
        <title>Genome sequence of the luminous mushroom Mycena chlorophos for searching fungal bioluminescence genes.</title>
        <authorList>
            <person name="Tanaka Y."/>
            <person name="Kasuga D."/>
            <person name="Oba Y."/>
            <person name="Hase S."/>
            <person name="Sato K."/>
            <person name="Oba Y."/>
            <person name="Sakakibara Y."/>
        </authorList>
    </citation>
    <scope>NUCLEOTIDE SEQUENCE</scope>
</reference>
<dbReference type="PANTHER" id="PTHR23079">
    <property type="entry name" value="RNA-DEPENDENT RNA POLYMERASE"/>
    <property type="match status" value="1"/>
</dbReference>
<comment type="similarity">
    <text evidence="1">Belongs to the RdRP family.</text>
</comment>
<name>A0ABQ0LVA2_MYCCL</name>
<keyword evidence="1" id="KW-0694">RNA-binding</keyword>
<evidence type="ECO:0000259" key="3">
    <source>
        <dbReference type="Pfam" id="PF05183"/>
    </source>
</evidence>
<dbReference type="Pfam" id="PF05183">
    <property type="entry name" value="RdRP"/>
    <property type="match status" value="1"/>
</dbReference>
<comment type="catalytic activity">
    <reaction evidence="1">
        <text>RNA(n) + a ribonucleoside 5'-triphosphate = RNA(n+1) + diphosphate</text>
        <dbReference type="Rhea" id="RHEA:21248"/>
        <dbReference type="Rhea" id="RHEA-COMP:14527"/>
        <dbReference type="Rhea" id="RHEA-COMP:17342"/>
        <dbReference type="ChEBI" id="CHEBI:33019"/>
        <dbReference type="ChEBI" id="CHEBI:61557"/>
        <dbReference type="ChEBI" id="CHEBI:140395"/>
        <dbReference type="EC" id="2.7.7.48"/>
    </reaction>
</comment>
<evidence type="ECO:0000256" key="1">
    <source>
        <dbReference type="RuleBase" id="RU363098"/>
    </source>
</evidence>
<evidence type="ECO:0000313" key="5">
    <source>
        <dbReference type="Proteomes" id="UP000815677"/>
    </source>
</evidence>